<protein>
    <submittedName>
        <fullName evidence="2">Uncharacterized protein</fullName>
    </submittedName>
</protein>
<organism evidence="2 3">
    <name type="scientific">Deinococcus rhizophilus</name>
    <dbReference type="NCBI Taxonomy" id="3049544"/>
    <lineage>
        <taxon>Bacteria</taxon>
        <taxon>Thermotogati</taxon>
        <taxon>Deinococcota</taxon>
        <taxon>Deinococci</taxon>
        <taxon>Deinococcales</taxon>
        <taxon>Deinococcaceae</taxon>
        <taxon>Deinococcus</taxon>
    </lineage>
</organism>
<comment type="caution">
    <text evidence="2">The sequence shown here is derived from an EMBL/GenBank/DDBJ whole genome shotgun (WGS) entry which is preliminary data.</text>
</comment>
<keyword evidence="3" id="KW-1185">Reference proteome</keyword>
<accession>A0ABT7JJC2</accession>
<dbReference type="RefSeq" id="WP_285523624.1">
    <property type="nucleotide sequence ID" value="NZ_JASNGB010000090.1"/>
</dbReference>
<feature type="region of interest" description="Disordered" evidence="1">
    <location>
        <begin position="102"/>
        <end position="130"/>
    </location>
</feature>
<gene>
    <name evidence="2" type="ORF">QOL99_10335</name>
</gene>
<dbReference type="EMBL" id="JASNGB010000090">
    <property type="protein sequence ID" value="MDL2344553.1"/>
    <property type="molecule type" value="Genomic_DNA"/>
</dbReference>
<proteinExistence type="predicted"/>
<name>A0ABT7JJC2_9DEIO</name>
<evidence type="ECO:0000313" key="2">
    <source>
        <dbReference type="EMBL" id="MDL2344553.1"/>
    </source>
</evidence>
<evidence type="ECO:0000313" key="3">
    <source>
        <dbReference type="Proteomes" id="UP001302059"/>
    </source>
</evidence>
<reference evidence="2 3" key="1">
    <citation type="submission" date="2023-05" db="EMBL/GenBank/DDBJ databases">
        <authorList>
            <person name="Gao F."/>
        </authorList>
    </citation>
    <scope>NUCLEOTIDE SEQUENCE [LARGE SCALE GENOMIC DNA]</scope>
    <source>
        <strain evidence="2 3">MIMF12</strain>
    </source>
</reference>
<dbReference type="Proteomes" id="UP001302059">
    <property type="component" value="Unassembled WGS sequence"/>
</dbReference>
<evidence type="ECO:0000256" key="1">
    <source>
        <dbReference type="SAM" id="MobiDB-lite"/>
    </source>
</evidence>
<sequence length="130" mass="13445">MSAAVAPLLDPVIAGYAAGQPLLHIPGEMVGSFHVRGGFYRSAQVPGKGLVTLSAIRLRTEVGEVDVKDVVWLQNLGQPDERGITVLLDAAWLREEGGCSDGAQPPLLPAAGGHRQGRAGPQALHGPVAA</sequence>